<dbReference type="Gene3D" id="2.60.40.1180">
    <property type="entry name" value="Golgi alpha-mannosidase II"/>
    <property type="match status" value="1"/>
</dbReference>
<protein>
    <recommendedName>
        <fullName evidence="1">Beta-galactosidase C-terminal domain-containing protein</fullName>
    </recommendedName>
</protein>
<dbReference type="Pfam" id="PF08533">
    <property type="entry name" value="Glyco_hydro_42C"/>
    <property type="match status" value="1"/>
</dbReference>
<organism evidence="2 3">
    <name type="scientific">Roseburia inulinivorans</name>
    <dbReference type="NCBI Taxonomy" id="360807"/>
    <lineage>
        <taxon>Bacteria</taxon>
        <taxon>Bacillati</taxon>
        <taxon>Bacillota</taxon>
        <taxon>Clostridia</taxon>
        <taxon>Lachnospirales</taxon>
        <taxon>Lachnospiraceae</taxon>
        <taxon>Roseburia</taxon>
    </lineage>
</organism>
<feature type="domain" description="Beta-galactosidase C-terminal" evidence="1">
    <location>
        <begin position="80"/>
        <end position="130"/>
    </location>
</feature>
<dbReference type="AlphaFoldDB" id="A0A173VUM1"/>
<evidence type="ECO:0000313" key="3">
    <source>
        <dbReference type="Proteomes" id="UP000095453"/>
    </source>
</evidence>
<dbReference type="InterPro" id="IPR029062">
    <property type="entry name" value="Class_I_gatase-like"/>
</dbReference>
<evidence type="ECO:0000313" key="2">
    <source>
        <dbReference type="EMBL" id="CUN30883.1"/>
    </source>
</evidence>
<sequence>MTCDTATPLFFYDHPVWKKYAAATVNQFGKGSALYLSSMFDSALLEKVLVHYFASLPETLLAHPECHFPLIIREGVNDFGKRVRFYFNYSGEKQTAICKGFSGTELLSGRKIVEQATLPLEPWGVVIVEEN</sequence>
<evidence type="ECO:0000259" key="1">
    <source>
        <dbReference type="Pfam" id="PF08533"/>
    </source>
</evidence>
<name>A0A173VUM1_9FIRM</name>
<proteinExistence type="predicted"/>
<dbReference type="EMBL" id="CYXX01000048">
    <property type="protein sequence ID" value="CUN30883.1"/>
    <property type="molecule type" value="Genomic_DNA"/>
</dbReference>
<dbReference type="InterPro" id="IPR013780">
    <property type="entry name" value="Glyco_hydro_b"/>
</dbReference>
<reference evidence="2 3" key="1">
    <citation type="submission" date="2015-09" db="EMBL/GenBank/DDBJ databases">
        <authorList>
            <consortium name="Pathogen Informatics"/>
        </authorList>
    </citation>
    <scope>NUCLEOTIDE SEQUENCE [LARGE SCALE GENOMIC DNA]</scope>
    <source>
        <strain evidence="2 3">2789STDY5608887</strain>
    </source>
</reference>
<dbReference type="Gene3D" id="3.40.50.880">
    <property type="match status" value="1"/>
</dbReference>
<accession>A0A173VUM1</accession>
<dbReference type="GO" id="GO:0004565">
    <property type="term" value="F:beta-galactosidase activity"/>
    <property type="evidence" value="ECO:0007669"/>
    <property type="project" value="InterPro"/>
</dbReference>
<gene>
    <name evidence="2" type="ORF">ERS852444_03516</name>
</gene>
<dbReference type="Proteomes" id="UP000095453">
    <property type="component" value="Unassembled WGS sequence"/>
</dbReference>
<dbReference type="InterPro" id="IPR013739">
    <property type="entry name" value="Beta_galactosidase_C"/>
</dbReference>
<dbReference type="GO" id="GO:0006012">
    <property type="term" value="P:galactose metabolic process"/>
    <property type="evidence" value="ECO:0007669"/>
    <property type="project" value="InterPro"/>
</dbReference>